<feature type="transmembrane region" description="Helical" evidence="6">
    <location>
        <begin position="533"/>
        <end position="557"/>
    </location>
</feature>
<feature type="transmembrane region" description="Helical" evidence="6">
    <location>
        <begin position="597"/>
        <end position="620"/>
    </location>
</feature>
<dbReference type="InterPro" id="IPR036259">
    <property type="entry name" value="MFS_trans_sf"/>
</dbReference>
<feature type="transmembrane region" description="Helical" evidence="6">
    <location>
        <begin position="360"/>
        <end position="383"/>
    </location>
</feature>
<feature type="transmembrane region" description="Helical" evidence="6">
    <location>
        <begin position="97"/>
        <end position="116"/>
    </location>
</feature>
<evidence type="ECO:0000256" key="1">
    <source>
        <dbReference type="ARBA" id="ARBA00004141"/>
    </source>
</evidence>
<feature type="transmembrane region" description="Helical" evidence="6">
    <location>
        <begin position="743"/>
        <end position="775"/>
    </location>
</feature>
<keyword evidence="9" id="KW-1185">Reference proteome</keyword>
<feature type="transmembrane region" description="Helical" evidence="6">
    <location>
        <begin position="210"/>
        <end position="228"/>
    </location>
</feature>
<dbReference type="GO" id="GO:0022857">
    <property type="term" value="F:transmembrane transporter activity"/>
    <property type="evidence" value="ECO:0000318"/>
    <property type="project" value="GO_Central"/>
</dbReference>
<feature type="transmembrane region" description="Helical" evidence="6">
    <location>
        <begin position="332"/>
        <end position="353"/>
    </location>
</feature>
<protein>
    <recommendedName>
        <fullName evidence="7">Major facilitator superfamily (MFS) profile domain-containing protein</fullName>
    </recommendedName>
</protein>
<reference evidence="8 9" key="2">
    <citation type="journal article" date="2010" name="Nucleic Acids Res.">
        <title>BeetleBase in 2010: revisions to provide comprehensive genomic information for Tribolium castaneum.</title>
        <authorList>
            <person name="Kim H.S."/>
            <person name="Murphy T."/>
            <person name="Xia J."/>
            <person name="Caragea D."/>
            <person name="Park Y."/>
            <person name="Beeman R.W."/>
            <person name="Lorenzen M.D."/>
            <person name="Butcher S."/>
            <person name="Manak J.R."/>
            <person name="Brown S.J."/>
        </authorList>
    </citation>
    <scope>GENOME REANNOTATION</scope>
    <source>
        <strain evidence="8 9">Georgia GA2</strain>
    </source>
</reference>
<feature type="transmembrane region" description="Helical" evidence="6">
    <location>
        <begin position="1239"/>
        <end position="1259"/>
    </location>
</feature>
<feature type="transmembrane region" description="Helical" evidence="6">
    <location>
        <begin position="999"/>
        <end position="1019"/>
    </location>
</feature>
<feature type="transmembrane region" description="Helical" evidence="6">
    <location>
        <begin position="867"/>
        <end position="891"/>
    </location>
</feature>
<feature type="transmembrane region" description="Helical" evidence="6">
    <location>
        <begin position="903"/>
        <end position="924"/>
    </location>
</feature>
<dbReference type="InterPro" id="IPR005828">
    <property type="entry name" value="MFS_sugar_transport-like"/>
</dbReference>
<evidence type="ECO:0000256" key="5">
    <source>
        <dbReference type="ARBA" id="ARBA00023180"/>
    </source>
</evidence>
<dbReference type="EMBL" id="KQ971348">
    <property type="protein sequence ID" value="KYB26935.1"/>
    <property type="molecule type" value="Genomic_DNA"/>
</dbReference>
<feature type="transmembrane region" description="Helical" evidence="6">
    <location>
        <begin position="632"/>
        <end position="653"/>
    </location>
</feature>
<feature type="transmembrane region" description="Helical" evidence="6">
    <location>
        <begin position="569"/>
        <end position="590"/>
    </location>
</feature>
<feature type="transmembrane region" description="Helical" evidence="6">
    <location>
        <begin position="460"/>
        <end position="480"/>
    </location>
</feature>
<dbReference type="SUPFAM" id="SSF103473">
    <property type="entry name" value="MFS general substrate transporter"/>
    <property type="match status" value="4"/>
</dbReference>
<evidence type="ECO:0000256" key="4">
    <source>
        <dbReference type="ARBA" id="ARBA00023136"/>
    </source>
</evidence>
<feature type="transmembrane region" description="Helical" evidence="6">
    <location>
        <begin position="966"/>
        <end position="987"/>
    </location>
</feature>
<name>A0A139WGF0_TRICA</name>
<dbReference type="GO" id="GO:0055085">
    <property type="term" value="P:transmembrane transport"/>
    <property type="evidence" value="ECO:0000318"/>
    <property type="project" value="GO_Central"/>
</dbReference>
<evidence type="ECO:0000259" key="7">
    <source>
        <dbReference type="PROSITE" id="PS50850"/>
    </source>
</evidence>
<evidence type="ECO:0000313" key="8">
    <source>
        <dbReference type="EMBL" id="KYB26935.1"/>
    </source>
</evidence>
<accession>A0A139WGF0</accession>
<feature type="domain" description="Major facilitator superfamily (MFS) profile" evidence="7">
    <location>
        <begin position="55"/>
        <end position="484"/>
    </location>
</feature>
<keyword evidence="2 6" id="KW-0812">Transmembrane</keyword>
<evidence type="ECO:0000256" key="2">
    <source>
        <dbReference type="ARBA" id="ARBA00022692"/>
    </source>
</evidence>
<dbReference type="PANTHER" id="PTHR48021">
    <property type="match status" value="1"/>
</dbReference>
<feature type="transmembrane region" description="Helical" evidence="6">
    <location>
        <begin position="55"/>
        <end position="77"/>
    </location>
</feature>
<feature type="domain" description="Major facilitator superfamily (MFS) profile" evidence="7">
    <location>
        <begin position="865"/>
        <end position="1295"/>
    </location>
</feature>
<feature type="transmembrane region" description="Helical" evidence="6">
    <location>
        <begin position="146"/>
        <end position="171"/>
    </location>
</feature>
<dbReference type="PROSITE" id="PS50850">
    <property type="entry name" value="MFS"/>
    <property type="match status" value="2"/>
</dbReference>
<dbReference type="GO" id="GO:0016020">
    <property type="term" value="C:membrane"/>
    <property type="evidence" value="ECO:0000318"/>
    <property type="project" value="GO_Central"/>
</dbReference>
<dbReference type="FunFam" id="1.20.1250.20:FF:001669">
    <property type="entry name" value="Uncharacterized protein"/>
    <property type="match status" value="3"/>
</dbReference>
<dbReference type="FunFam" id="1.20.1250.20:FF:000249">
    <property type="entry name" value="facilitated trehalose transporter Tret1"/>
    <property type="match status" value="1"/>
</dbReference>
<dbReference type="PANTHER" id="PTHR48021:SF24">
    <property type="entry name" value="MAJOR FACILITATOR SUPERFAMILY (MFS) PROFILE DOMAIN-CONTAINING PROTEIN"/>
    <property type="match status" value="1"/>
</dbReference>
<feature type="transmembrane region" description="Helical" evidence="6">
    <location>
        <begin position="183"/>
        <end position="204"/>
    </location>
</feature>
<dbReference type="Gene3D" id="1.20.1250.20">
    <property type="entry name" value="MFS general substrate transporter like domains"/>
    <property type="match status" value="4"/>
</dbReference>
<feature type="transmembrane region" description="Helical" evidence="6">
    <location>
        <begin position="697"/>
        <end position="717"/>
    </location>
</feature>
<feature type="transmembrane region" description="Helical" evidence="6">
    <location>
        <begin position="931"/>
        <end position="954"/>
    </location>
</feature>
<keyword evidence="5" id="KW-0325">Glycoprotein</keyword>
<keyword evidence="3 6" id="KW-1133">Transmembrane helix</keyword>
<proteinExistence type="predicted"/>
<dbReference type="eggNOG" id="KOG0254">
    <property type="taxonomic scope" value="Eukaryota"/>
</dbReference>
<feature type="transmembrane region" description="Helical" evidence="6">
    <location>
        <begin position="1271"/>
        <end position="1291"/>
    </location>
</feature>
<dbReference type="Pfam" id="PF00083">
    <property type="entry name" value="Sugar_tr"/>
    <property type="match status" value="4"/>
</dbReference>
<evidence type="ECO:0000256" key="3">
    <source>
        <dbReference type="ARBA" id="ARBA00022989"/>
    </source>
</evidence>
<feature type="transmembrane region" description="Helical" evidence="6">
    <location>
        <begin position="1206"/>
        <end position="1227"/>
    </location>
</feature>
<comment type="subcellular location">
    <subcellularLocation>
        <location evidence="1">Membrane</location>
        <topology evidence="1">Multi-pass membrane protein</topology>
    </subcellularLocation>
</comment>
<dbReference type="InterPro" id="IPR003663">
    <property type="entry name" value="Sugar/inositol_transpt"/>
</dbReference>
<dbReference type="InterPro" id="IPR050549">
    <property type="entry name" value="MFS_Trehalose_Transporter"/>
</dbReference>
<feature type="transmembrane region" description="Helical" evidence="6">
    <location>
        <begin position="1031"/>
        <end position="1051"/>
    </location>
</feature>
<sequence length="1323" mass="149472">MDPLSGSCYNLNSRRLSSQILAQQKIDQKYSQISGSVITLSKYEQRNFKNLTPQLLAAVLVTSYHVSIGISLAFSAIVLPQLKSHPEFKVSECEASWIASIVALSTPLGSLIVGFLMDQYGRLKTLAMASIPAISGWVLIALSDNVLLLITGRALVGFASSIGSSPAVVYLTEIARKDMRGSLICFAQALTSLGMVLAFIMGYFLDWKQVAWFTNIFIVIPCILVFFIPESPAWLVSKNRIEEAKKSLLWINKYQTVQLSLVQLSLLQREHELKESETSKMDTIKELGKPTGYKPLLILTGLFLFQQFSGIFTFLFYSITFFQEVGSTMNPYLTSIFIGIVRFVMCMVNTYVLRTYGRRPLVILSCFGMSVSIFLSGFFTHWVKTGVTTLTWLPVLFLLLFVFTSMIGLVPIPYTMTAELFPLEIRGVAHSISTCLASIFTFASLQLYPVMYQGFGGIHGVQYFFAGVTLIAAFYVYVFLPETHQKKLSEIEDYFNKPPKAEKQQKQIVQEVNETSKMDTIKELGKPTGYKPLLILTGLFLFQQFSGIFTFLFYSITFFQEVGSTMNPYLTSIFIGIVRFVMCMVNTYVLRTYGRRPLVILSCFGMSVSIFLSGFFTHWVKTGVTTLTWLPVLFLLLFVFTSMIGLVPIPYTMTAELFPLEIRGVAHSISTCLASIFTFASLQLYPVMYQGFGGIHGVQYFFAGVTLLAAVYVYVFLPETHQKKLSEIEDYFNKPTKGIDSNLAAAVYLTGIDVIFFAQALTSLGMVLAFIMGYFLDWKQVACFTNIFIVIPCILVFFIPESPAWLVSKNRIEEAKKSLLWINKYQTVQLSLVQLSLLQREHELKESETSKMDTIKELGKPTGYKPLLILTGLFLFQQFSGIFTFLFYSITFFQEVGSTMNPYLTSIFIGIVRFVMCMVNTYVLRTYGRRPLVILSCFGMSVSIFLSGFFTHWVKTGVTTLTWLPVLFLLLFVFTSMIGLVPIPYTMTAELFPLEIRGVAHSISTCLASIFTFASLQLYPVMYQGFGGIHGVQYFFAGVTLLAAVYVYVFLPETHQKKLSEIEDYFNKPPKAEKQQKQIVQEVLIYFILLLYPVIKQLGKPTGYKPLLILTGLFLFQQFSGIFTFLFYSITFFQEVGSTMNPYLTSIFIGIVRFVMCMVNTYVLRTYGRRPLVILSCFGMSVSIFLSGFFTHWVKTGVTTLTWLPVLFLLLFVFTSMIGLVPIPYTMTAELFPLEIRGVAHSISTCLASIFTFASLQLYPVMYQGFGGIHGVQYFFAGVTLIAAVYVYVFLPETHQKKLSEIEDYFNKPPKGEKQQKQIVQEV</sequence>
<organism evidence="8 9">
    <name type="scientific">Tribolium castaneum</name>
    <name type="common">Red flour beetle</name>
    <dbReference type="NCBI Taxonomy" id="7070"/>
    <lineage>
        <taxon>Eukaryota</taxon>
        <taxon>Metazoa</taxon>
        <taxon>Ecdysozoa</taxon>
        <taxon>Arthropoda</taxon>
        <taxon>Hexapoda</taxon>
        <taxon>Insecta</taxon>
        <taxon>Pterygota</taxon>
        <taxon>Neoptera</taxon>
        <taxon>Endopterygota</taxon>
        <taxon>Coleoptera</taxon>
        <taxon>Polyphaga</taxon>
        <taxon>Cucujiformia</taxon>
        <taxon>Tenebrionidae</taxon>
        <taxon>Tenebrionidae incertae sedis</taxon>
        <taxon>Tribolium</taxon>
    </lineage>
</organism>
<dbReference type="InterPro" id="IPR020846">
    <property type="entry name" value="MFS_dom"/>
</dbReference>
<feature type="transmembrane region" description="Helical" evidence="6">
    <location>
        <begin position="296"/>
        <end position="320"/>
    </location>
</feature>
<evidence type="ECO:0000313" key="9">
    <source>
        <dbReference type="Proteomes" id="UP000007266"/>
    </source>
</evidence>
<dbReference type="InParanoid" id="A0A139WGF0"/>
<feature type="transmembrane region" description="Helical" evidence="6">
    <location>
        <begin position="395"/>
        <end position="416"/>
    </location>
</feature>
<feature type="transmembrane region" description="Helical" evidence="6">
    <location>
        <begin position="1107"/>
        <end position="1131"/>
    </location>
</feature>
<feature type="transmembrane region" description="Helical" evidence="6">
    <location>
        <begin position="665"/>
        <end position="685"/>
    </location>
</feature>
<dbReference type="FunCoup" id="A0A139WGF0">
    <property type="interactions" value="55"/>
</dbReference>
<reference evidence="8 9" key="1">
    <citation type="journal article" date="2008" name="Nature">
        <title>The genome of the model beetle and pest Tribolium castaneum.</title>
        <authorList>
            <consortium name="Tribolium Genome Sequencing Consortium"/>
            <person name="Richards S."/>
            <person name="Gibbs R.A."/>
            <person name="Weinstock G.M."/>
            <person name="Brown S.J."/>
            <person name="Denell R."/>
            <person name="Beeman R.W."/>
            <person name="Gibbs R."/>
            <person name="Beeman R.W."/>
            <person name="Brown S.J."/>
            <person name="Bucher G."/>
            <person name="Friedrich M."/>
            <person name="Grimmelikhuijzen C.J."/>
            <person name="Klingler M."/>
            <person name="Lorenzen M."/>
            <person name="Richards S."/>
            <person name="Roth S."/>
            <person name="Schroder R."/>
            <person name="Tautz D."/>
            <person name="Zdobnov E.M."/>
            <person name="Muzny D."/>
            <person name="Gibbs R.A."/>
            <person name="Weinstock G.M."/>
            <person name="Attaway T."/>
            <person name="Bell S."/>
            <person name="Buhay C.J."/>
            <person name="Chandrabose M.N."/>
            <person name="Chavez D."/>
            <person name="Clerk-Blankenburg K.P."/>
            <person name="Cree A."/>
            <person name="Dao M."/>
            <person name="Davis C."/>
            <person name="Chacko J."/>
            <person name="Dinh H."/>
            <person name="Dugan-Rocha S."/>
            <person name="Fowler G."/>
            <person name="Garner T.T."/>
            <person name="Garnes J."/>
            <person name="Gnirke A."/>
            <person name="Hawes A."/>
            <person name="Hernandez J."/>
            <person name="Hines S."/>
            <person name="Holder M."/>
            <person name="Hume J."/>
            <person name="Jhangiani S.N."/>
            <person name="Joshi V."/>
            <person name="Khan Z.M."/>
            <person name="Jackson L."/>
            <person name="Kovar C."/>
            <person name="Kowis A."/>
            <person name="Lee S."/>
            <person name="Lewis L.R."/>
            <person name="Margolis J."/>
            <person name="Morgan M."/>
            <person name="Nazareth L.V."/>
            <person name="Nguyen N."/>
            <person name="Okwuonu G."/>
            <person name="Parker D."/>
            <person name="Richards S."/>
            <person name="Ruiz S.J."/>
            <person name="Santibanez J."/>
            <person name="Savard J."/>
            <person name="Scherer S.E."/>
            <person name="Schneider B."/>
            <person name="Sodergren E."/>
            <person name="Tautz D."/>
            <person name="Vattahil S."/>
            <person name="Villasana D."/>
            <person name="White C.S."/>
            <person name="Wright R."/>
            <person name="Park Y."/>
            <person name="Beeman R.W."/>
            <person name="Lord J."/>
            <person name="Oppert B."/>
            <person name="Lorenzen M."/>
            <person name="Brown S."/>
            <person name="Wang L."/>
            <person name="Savard J."/>
            <person name="Tautz D."/>
            <person name="Richards S."/>
            <person name="Weinstock G."/>
            <person name="Gibbs R.A."/>
            <person name="Liu Y."/>
            <person name="Worley K."/>
            <person name="Weinstock G."/>
            <person name="Elsik C.G."/>
            <person name="Reese J.T."/>
            <person name="Elhaik E."/>
            <person name="Landan G."/>
            <person name="Graur D."/>
            <person name="Arensburger P."/>
            <person name="Atkinson P."/>
            <person name="Beeman R.W."/>
            <person name="Beidler J."/>
            <person name="Brown S.J."/>
            <person name="Demuth J.P."/>
            <person name="Drury D.W."/>
            <person name="Du Y.Z."/>
            <person name="Fujiwara H."/>
            <person name="Lorenzen M."/>
            <person name="Maselli V."/>
            <person name="Osanai M."/>
            <person name="Park Y."/>
            <person name="Robertson H.M."/>
            <person name="Tu Z."/>
            <person name="Wang J.J."/>
            <person name="Wang S."/>
            <person name="Richards S."/>
            <person name="Song H."/>
            <person name="Zhang L."/>
            <person name="Sodergren E."/>
            <person name="Werner D."/>
            <person name="Stanke M."/>
            <person name="Morgenstern B."/>
            <person name="Solovyev V."/>
            <person name="Kosarev P."/>
            <person name="Brown G."/>
            <person name="Chen H.C."/>
            <person name="Ermolaeva O."/>
            <person name="Hlavina W."/>
            <person name="Kapustin Y."/>
            <person name="Kiryutin B."/>
            <person name="Kitts P."/>
            <person name="Maglott D."/>
            <person name="Pruitt K."/>
            <person name="Sapojnikov V."/>
            <person name="Souvorov A."/>
            <person name="Mackey A.J."/>
            <person name="Waterhouse R.M."/>
            <person name="Wyder S."/>
            <person name="Zdobnov E.M."/>
            <person name="Zdobnov E.M."/>
            <person name="Wyder S."/>
            <person name="Kriventseva E.V."/>
            <person name="Kadowaki T."/>
            <person name="Bork P."/>
            <person name="Aranda M."/>
            <person name="Bao R."/>
            <person name="Beermann A."/>
            <person name="Berns N."/>
            <person name="Bolognesi R."/>
            <person name="Bonneton F."/>
            <person name="Bopp D."/>
            <person name="Brown S.J."/>
            <person name="Bucher G."/>
            <person name="Butts T."/>
            <person name="Chaumot A."/>
            <person name="Denell R.E."/>
            <person name="Ferrier D.E."/>
            <person name="Friedrich M."/>
            <person name="Gordon C.M."/>
            <person name="Jindra M."/>
            <person name="Klingler M."/>
            <person name="Lan Q."/>
            <person name="Lattorff H.M."/>
            <person name="Laudet V."/>
            <person name="von Levetsow C."/>
            <person name="Liu Z."/>
            <person name="Lutz R."/>
            <person name="Lynch J.A."/>
            <person name="da Fonseca R.N."/>
            <person name="Posnien N."/>
            <person name="Reuter R."/>
            <person name="Roth S."/>
            <person name="Savard J."/>
            <person name="Schinko J.B."/>
            <person name="Schmitt C."/>
            <person name="Schoppmeier M."/>
            <person name="Schroder R."/>
            <person name="Shippy T.D."/>
            <person name="Simonnet F."/>
            <person name="Marques-Souza H."/>
            <person name="Tautz D."/>
            <person name="Tomoyasu Y."/>
            <person name="Trauner J."/>
            <person name="Van der Zee M."/>
            <person name="Vervoort M."/>
            <person name="Wittkopp N."/>
            <person name="Wimmer E.A."/>
            <person name="Yang X."/>
            <person name="Jones A.K."/>
            <person name="Sattelle D.B."/>
            <person name="Ebert P.R."/>
            <person name="Nelson D."/>
            <person name="Scott J.G."/>
            <person name="Beeman R.W."/>
            <person name="Muthukrishnan S."/>
            <person name="Kramer K.J."/>
            <person name="Arakane Y."/>
            <person name="Beeman R.W."/>
            <person name="Zhu Q."/>
            <person name="Hogenkamp D."/>
            <person name="Dixit R."/>
            <person name="Oppert B."/>
            <person name="Jiang H."/>
            <person name="Zou Z."/>
            <person name="Marshall J."/>
            <person name="Elpidina E."/>
            <person name="Vinokurov K."/>
            <person name="Oppert C."/>
            <person name="Zou Z."/>
            <person name="Evans J."/>
            <person name="Lu Z."/>
            <person name="Zhao P."/>
            <person name="Sumathipala N."/>
            <person name="Altincicek B."/>
            <person name="Vilcinskas A."/>
            <person name="Williams M."/>
            <person name="Hultmark D."/>
            <person name="Hetru C."/>
            <person name="Jiang H."/>
            <person name="Grimmelikhuijzen C.J."/>
            <person name="Hauser F."/>
            <person name="Cazzamali G."/>
            <person name="Williamson M."/>
            <person name="Park Y."/>
            <person name="Li B."/>
            <person name="Tanaka Y."/>
            <person name="Predel R."/>
            <person name="Neupert S."/>
            <person name="Schachtner J."/>
            <person name="Verleyen P."/>
            <person name="Raible F."/>
            <person name="Bork P."/>
            <person name="Friedrich M."/>
            <person name="Walden K.K."/>
            <person name="Robertson H.M."/>
            <person name="Angeli S."/>
            <person name="Foret S."/>
            <person name="Bucher G."/>
            <person name="Schuetz S."/>
            <person name="Maleszka R."/>
            <person name="Wimmer E.A."/>
            <person name="Beeman R.W."/>
            <person name="Lorenzen M."/>
            <person name="Tomoyasu Y."/>
            <person name="Miller S.C."/>
            <person name="Grossmann D."/>
            <person name="Bucher G."/>
        </authorList>
    </citation>
    <scope>NUCLEOTIDE SEQUENCE [LARGE SCALE GENOMIC DNA]</scope>
    <source>
        <strain evidence="8 9">Georgia GA2</strain>
    </source>
</reference>
<gene>
    <name evidence="8" type="primary">AUGUSTUS-3.0.2_33468</name>
    <name evidence="8" type="ORF">TcasGA2_TC033468</name>
</gene>
<dbReference type="Proteomes" id="UP000007266">
    <property type="component" value="Linkage group 6"/>
</dbReference>
<keyword evidence="4 6" id="KW-0472">Membrane</keyword>
<feature type="transmembrane region" description="Helical" evidence="6">
    <location>
        <begin position="787"/>
        <end position="807"/>
    </location>
</feature>
<evidence type="ECO:0000256" key="6">
    <source>
        <dbReference type="SAM" id="Phobius"/>
    </source>
</evidence>
<feature type="transmembrane region" description="Helical" evidence="6">
    <location>
        <begin position="428"/>
        <end position="448"/>
    </location>
</feature>
<dbReference type="PRINTS" id="PR00171">
    <property type="entry name" value="SUGRTRNSPORT"/>
</dbReference>
<feature type="transmembrane region" description="Helical" evidence="6">
    <location>
        <begin position="123"/>
        <end position="140"/>
    </location>
</feature>
<feature type="transmembrane region" description="Helical" evidence="6">
    <location>
        <begin position="1143"/>
        <end position="1164"/>
    </location>
</feature>
<feature type="transmembrane region" description="Helical" evidence="6">
    <location>
        <begin position="1171"/>
        <end position="1194"/>
    </location>
</feature>
<dbReference type="OMA" id="SGFFTHW"/>